<organism evidence="2 3">
    <name type="scientific">Psychromicrobium lacuslunae</name>
    <dbReference type="NCBI Taxonomy" id="1618207"/>
    <lineage>
        <taxon>Bacteria</taxon>
        <taxon>Bacillati</taxon>
        <taxon>Actinomycetota</taxon>
        <taxon>Actinomycetes</taxon>
        <taxon>Micrococcales</taxon>
        <taxon>Micrococcaceae</taxon>
        <taxon>Psychromicrobium</taxon>
    </lineage>
</organism>
<dbReference type="KEGG" id="ari:UM93_02985"/>
<dbReference type="PROSITE" id="PS51819">
    <property type="entry name" value="VOC"/>
    <property type="match status" value="1"/>
</dbReference>
<dbReference type="SUPFAM" id="SSF54593">
    <property type="entry name" value="Glyoxalase/Bleomycin resistance protein/Dihydroxybiphenyl dioxygenase"/>
    <property type="match status" value="1"/>
</dbReference>
<dbReference type="Pfam" id="PF22677">
    <property type="entry name" value="Ble-like_N"/>
    <property type="match status" value="1"/>
</dbReference>
<dbReference type="HOGENOM" id="CLU_046006_21_0_11"/>
<accession>A0A0D4BWP1</accession>
<protein>
    <recommendedName>
        <fullName evidence="1">VOC domain-containing protein</fullName>
    </recommendedName>
</protein>
<dbReference type="OrthoDB" id="4265398at2"/>
<dbReference type="PANTHER" id="PTHR36503:SF2">
    <property type="entry name" value="BLR2408 PROTEIN"/>
    <property type="match status" value="1"/>
</dbReference>
<dbReference type="PANTHER" id="PTHR36503">
    <property type="entry name" value="BLR2520 PROTEIN"/>
    <property type="match status" value="1"/>
</dbReference>
<dbReference type="Proteomes" id="UP000061839">
    <property type="component" value="Chromosome"/>
</dbReference>
<dbReference type="STRING" id="1618207.UM93_02985"/>
<sequence length="135" mass="15058">MSHKLFVNIPVANLDASVEFFTGLGFSFNPQFTDENATCMLVGEDAYFMLLVREYFQSFTAKPVGDPKAADQAIYALGVDSREDVDTFVDKALASGATVAGETMDQGFMYQRSFFDLDGHHWEVFFMDMSQMGEA</sequence>
<dbReference type="RefSeq" id="WP_045073565.1">
    <property type="nucleotide sequence ID" value="NZ_CP011005.1"/>
</dbReference>
<reference evidence="2 3" key="1">
    <citation type="journal article" date="2015" name="Genome Announc.">
        <title>Complete Genome Sequencing of Protease-Producing Novel Arthrobacter sp. Strain IHBB 11108 Using PacBio Single-Molecule Real-Time Sequencing Technology.</title>
        <authorList>
            <person name="Kiran S."/>
            <person name="Swarnkar M.K."/>
            <person name="Pal M."/>
            <person name="Thakur R."/>
            <person name="Tewari R."/>
            <person name="Singh A.K."/>
            <person name="Gulati A."/>
        </authorList>
    </citation>
    <scope>NUCLEOTIDE SEQUENCE [LARGE SCALE GENOMIC DNA]</scope>
    <source>
        <strain evidence="2 3">IHBB 11108</strain>
    </source>
</reference>
<gene>
    <name evidence="2" type="ORF">UM93_02985</name>
</gene>
<evidence type="ECO:0000313" key="2">
    <source>
        <dbReference type="EMBL" id="AJT40739.1"/>
    </source>
</evidence>
<dbReference type="InterPro" id="IPR029068">
    <property type="entry name" value="Glyas_Bleomycin-R_OHBP_Dase"/>
</dbReference>
<feature type="domain" description="VOC" evidence="1">
    <location>
        <begin position="3"/>
        <end position="127"/>
    </location>
</feature>
<dbReference type="InterPro" id="IPR053863">
    <property type="entry name" value="Glyoxy/Ble-like_N"/>
</dbReference>
<evidence type="ECO:0000259" key="1">
    <source>
        <dbReference type="PROSITE" id="PS51819"/>
    </source>
</evidence>
<dbReference type="InterPro" id="IPR037523">
    <property type="entry name" value="VOC_core"/>
</dbReference>
<keyword evidence="3" id="KW-1185">Reference proteome</keyword>
<name>A0A0D4BWP1_9MICC</name>
<dbReference type="PATRIC" id="fig|1618207.4.peg.611"/>
<dbReference type="EMBL" id="CP011005">
    <property type="protein sequence ID" value="AJT40739.1"/>
    <property type="molecule type" value="Genomic_DNA"/>
</dbReference>
<dbReference type="Gene3D" id="3.10.180.10">
    <property type="entry name" value="2,3-Dihydroxybiphenyl 1,2-Dioxygenase, domain 1"/>
    <property type="match status" value="1"/>
</dbReference>
<evidence type="ECO:0000313" key="3">
    <source>
        <dbReference type="Proteomes" id="UP000061839"/>
    </source>
</evidence>
<proteinExistence type="predicted"/>
<dbReference type="AlphaFoldDB" id="A0A0D4BWP1"/>